<keyword evidence="2" id="KW-1185">Reference proteome</keyword>
<name>A0AA36NMU5_9DINO</name>
<evidence type="ECO:0000313" key="2">
    <source>
        <dbReference type="Proteomes" id="UP001178507"/>
    </source>
</evidence>
<evidence type="ECO:0000313" key="1">
    <source>
        <dbReference type="EMBL" id="CAJ1410168.1"/>
    </source>
</evidence>
<sequence>MEGAEGGYSVSPGVKLMLLQGQLAAAPPAPASPEVPTRASELAAVLASLNSESEDCRALLRRAAASRQFGGGVEEEMGLAEDALDLCREGYVPASSSTNWEAAALCAVAEAHLGVEDQRQALDAAREALALCRHLAHSAGEAEALVTLFKAQLCTEAPARELLLLWRELGASWAEVACQLQLASRRLQDLGAERLRAASAAAADEARQSEQRWALAEQLCCSVLVQRPRGLEELLSACRAAGALTEETEAMRQAAAAEAQWQARRCGEARRLAARALRACREEGTACLRGEVVALLVIARSALLLDREDEAWRAALEALRGSRACGHRRGEAFALHLLAESCAGPEEALQLCAEAGRLFCDLEERRAVASLLSTMSKAHLALNSHEEALAAARDSVETFREQGGDGDRSVEDTVDEAAALLSLGKAQVALQQHAMGQKSIDAAVGLLRGLLEEDIDKGLQDHLRKLEGEAMLSAIEMQISCSQPEEALKLAMDALERFRSCGQRQLEAKTLQLQAKAFVDRKEHAPGRAAAKEALVLFQESSETAKVRRRPCSWW</sequence>
<gene>
    <name evidence="1" type="ORF">EVOR1521_LOCUS31081</name>
</gene>
<dbReference type="SUPFAM" id="SSF48452">
    <property type="entry name" value="TPR-like"/>
    <property type="match status" value="1"/>
</dbReference>
<protein>
    <submittedName>
        <fullName evidence="1">Uncharacterized protein</fullName>
    </submittedName>
</protein>
<dbReference type="AlphaFoldDB" id="A0AA36NMU5"/>
<reference evidence="1" key="1">
    <citation type="submission" date="2023-08" db="EMBL/GenBank/DDBJ databases">
        <authorList>
            <person name="Chen Y."/>
            <person name="Shah S."/>
            <person name="Dougan E. K."/>
            <person name="Thang M."/>
            <person name="Chan C."/>
        </authorList>
    </citation>
    <scope>NUCLEOTIDE SEQUENCE</scope>
</reference>
<accession>A0AA36NMU5</accession>
<proteinExistence type="predicted"/>
<dbReference type="EMBL" id="CAUJNA010003807">
    <property type="protein sequence ID" value="CAJ1410168.1"/>
    <property type="molecule type" value="Genomic_DNA"/>
</dbReference>
<dbReference type="Gene3D" id="1.25.40.10">
    <property type="entry name" value="Tetratricopeptide repeat domain"/>
    <property type="match status" value="1"/>
</dbReference>
<organism evidence="1 2">
    <name type="scientific">Effrenium voratum</name>
    <dbReference type="NCBI Taxonomy" id="2562239"/>
    <lineage>
        <taxon>Eukaryota</taxon>
        <taxon>Sar</taxon>
        <taxon>Alveolata</taxon>
        <taxon>Dinophyceae</taxon>
        <taxon>Suessiales</taxon>
        <taxon>Symbiodiniaceae</taxon>
        <taxon>Effrenium</taxon>
    </lineage>
</organism>
<dbReference type="InterPro" id="IPR011990">
    <property type="entry name" value="TPR-like_helical_dom_sf"/>
</dbReference>
<dbReference type="Proteomes" id="UP001178507">
    <property type="component" value="Unassembled WGS sequence"/>
</dbReference>
<comment type="caution">
    <text evidence="1">The sequence shown here is derived from an EMBL/GenBank/DDBJ whole genome shotgun (WGS) entry which is preliminary data.</text>
</comment>